<dbReference type="AlphaFoldDB" id="A0AAW1D6J4"/>
<dbReference type="Proteomes" id="UP001461498">
    <property type="component" value="Unassembled WGS sequence"/>
</dbReference>
<protein>
    <recommendedName>
        <fullName evidence="15">Pyruvate kinase</fullName>
        <ecNumber evidence="15">2.7.1.40</ecNumber>
    </recommendedName>
</protein>
<evidence type="ECO:0000313" key="17">
    <source>
        <dbReference type="EMBL" id="KAK9505619.1"/>
    </source>
</evidence>
<feature type="domain" description="Pyruvate kinase barrel" evidence="16">
    <location>
        <begin position="30"/>
        <end position="362"/>
    </location>
</feature>
<dbReference type="FunFam" id="2.40.33.10:FF:000001">
    <property type="entry name" value="Pyruvate kinase"/>
    <property type="match status" value="1"/>
</dbReference>
<dbReference type="NCBIfam" id="TIGR01064">
    <property type="entry name" value="pyruv_kin"/>
    <property type="match status" value="1"/>
</dbReference>
<comment type="function">
    <text evidence="14">Pyruvate kinase that catalyzes the conversion of phosphoenolpyruvate to pyruvate with the synthesis of ATP, and which plays a key role in glycolysis.</text>
</comment>
<evidence type="ECO:0000256" key="2">
    <source>
        <dbReference type="ARBA" id="ARBA00001958"/>
    </source>
</evidence>
<dbReference type="GO" id="GO:0000287">
    <property type="term" value="F:magnesium ion binding"/>
    <property type="evidence" value="ECO:0007669"/>
    <property type="project" value="InterPro"/>
</dbReference>
<dbReference type="InterPro" id="IPR011037">
    <property type="entry name" value="Pyrv_Knase-like_insert_dom_sf"/>
</dbReference>
<name>A0AAW1D6J4_9HEMI</name>
<dbReference type="Gene3D" id="2.40.33.10">
    <property type="entry name" value="PK beta-barrel domain-like"/>
    <property type="match status" value="1"/>
</dbReference>
<proteinExistence type="inferred from homology"/>
<evidence type="ECO:0000256" key="4">
    <source>
        <dbReference type="ARBA" id="ARBA00008663"/>
    </source>
</evidence>
<keyword evidence="8 15" id="KW-0418">Kinase</keyword>
<evidence type="ECO:0000313" key="18">
    <source>
        <dbReference type="Proteomes" id="UP001461498"/>
    </source>
</evidence>
<dbReference type="PROSITE" id="PS00110">
    <property type="entry name" value="PYRUVATE_KINASE"/>
    <property type="match status" value="1"/>
</dbReference>
<dbReference type="FunFam" id="3.20.20.60:FF:000025">
    <property type="entry name" value="Pyruvate kinase"/>
    <property type="match status" value="1"/>
</dbReference>
<accession>A0AAW1D6J4</accession>
<dbReference type="PANTHER" id="PTHR11817">
    <property type="entry name" value="PYRUVATE KINASE"/>
    <property type="match status" value="1"/>
</dbReference>
<dbReference type="InterPro" id="IPR015793">
    <property type="entry name" value="Pyrv_Knase_brl"/>
</dbReference>
<dbReference type="InterPro" id="IPR040442">
    <property type="entry name" value="Pyrv_kinase-like_dom_sf"/>
</dbReference>
<comment type="cofactor">
    <cofactor evidence="1">
        <name>Mg(2+)</name>
        <dbReference type="ChEBI" id="CHEBI:18420"/>
    </cofactor>
</comment>
<evidence type="ECO:0000256" key="11">
    <source>
        <dbReference type="ARBA" id="ARBA00023152"/>
    </source>
</evidence>
<keyword evidence="6" id="KW-0479">Metal-binding</keyword>
<evidence type="ECO:0000256" key="6">
    <source>
        <dbReference type="ARBA" id="ARBA00022723"/>
    </source>
</evidence>
<dbReference type="InterPro" id="IPR018209">
    <property type="entry name" value="Pyrv_Knase_AS"/>
</dbReference>
<keyword evidence="10 15" id="KW-0460">Magnesium</keyword>
<evidence type="ECO:0000256" key="7">
    <source>
        <dbReference type="ARBA" id="ARBA00022741"/>
    </source>
</evidence>
<evidence type="ECO:0000256" key="1">
    <source>
        <dbReference type="ARBA" id="ARBA00001946"/>
    </source>
</evidence>
<dbReference type="Pfam" id="PF00224">
    <property type="entry name" value="PK"/>
    <property type="match status" value="1"/>
</dbReference>
<dbReference type="GO" id="GO:0016301">
    <property type="term" value="F:kinase activity"/>
    <property type="evidence" value="ECO:0007669"/>
    <property type="project" value="UniProtKB-KW"/>
</dbReference>
<comment type="cofactor">
    <cofactor evidence="2">
        <name>K(+)</name>
        <dbReference type="ChEBI" id="CHEBI:29103"/>
    </cofactor>
</comment>
<dbReference type="GO" id="GO:0004743">
    <property type="term" value="F:pyruvate kinase activity"/>
    <property type="evidence" value="ECO:0007669"/>
    <property type="project" value="UniProtKB-EC"/>
</dbReference>
<evidence type="ECO:0000256" key="15">
    <source>
        <dbReference type="RuleBase" id="RU000504"/>
    </source>
</evidence>
<evidence type="ECO:0000256" key="13">
    <source>
        <dbReference type="ARBA" id="ARBA00048967"/>
    </source>
</evidence>
<evidence type="ECO:0000256" key="10">
    <source>
        <dbReference type="ARBA" id="ARBA00022842"/>
    </source>
</evidence>
<dbReference type="InterPro" id="IPR001697">
    <property type="entry name" value="Pyr_Knase"/>
</dbReference>
<dbReference type="EMBL" id="JAPXFL010000006">
    <property type="protein sequence ID" value="KAK9505619.1"/>
    <property type="molecule type" value="Genomic_DNA"/>
</dbReference>
<dbReference type="EC" id="2.7.1.40" evidence="15"/>
<dbReference type="InterPro" id="IPR015813">
    <property type="entry name" value="Pyrv/PenolPyrv_kinase-like_dom"/>
</dbReference>
<dbReference type="GO" id="GO:0005524">
    <property type="term" value="F:ATP binding"/>
    <property type="evidence" value="ECO:0007669"/>
    <property type="project" value="UniProtKB-KW"/>
</dbReference>
<comment type="caution">
    <text evidence="17">The sequence shown here is derived from an EMBL/GenBank/DDBJ whole genome shotgun (WGS) entry which is preliminary data.</text>
</comment>
<dbReference type="InterPro" id="IPR015806">
    <property type="entry name" value="Pyrv_Knase_insert_dom_sf"/>
</dbReference>
<reference evidence="17 18" key="1">
    <citation type="submission" date="2022-12" db="EMBL/GenBank/DDBJ databases">
        <title>Chromosome-level genome assembly of true bugs.</title>
        <authorList>
            <person name="Ma L."/>
            <person name="Li H."/>
        </authorList>
    </citation>
    <scope>NUCLEOTIDE SEQUENCE [LARGE SCALE GENOMIC DNA]</scope>
    <source>
        <strain evidence="17">Lab_2022b</strain>
    </source>
</reference>
<evidence type="ECO:0000259" key="16">
    <source>
        <dbReference type="Pfam" id="PF00224"/>
    </source>
</evidence>
<dbReference type="Gene3D" id="3.20.20.60">
    <property type="entry name" value="Phosphoenolpyruvate-binding domains"/>
    <property type="match status" value="1"/>
</dbReference>
<evidence type="ECO:0000256" key="14">
    <source>
        <dbReference type="ARBA" id="ARBA00058419"/>
    </source>
</evidence>
<gene>
    <name evidence="17" type="ORF">O3M35_009630</name>
</gene>
<keyword evidence="9" id="KW-0067">ATP-binding</keyword>
<comment type="catalytic activity">
    <reaction evidence="13">
        <text>pyruvate + ATP = phosphoenolpyruvate + ADP + H(+)</text>
        <dbReference type="Rhea" id="RHEA:18157"/>
        <dbReference type="ChEBI" id="CHEBI:15361"/>
        <dbReference type="ChEBI" id="CHEBI:15378"/>
        <dbReference type="ChEBI" id="CHEBI:30616"/>
        <dbReference type="ChEBI" id="CHEBI:58702"/>
        <dbReference type="ChEBI" id="CHEBI:456216"/>
        <dbReference type="EC" id="2.7.1.40"/>
    </reaction>
    <physiologicalReaction direction="right-to-left" evidence="13">
        <dbReference type="Rhea" id="RHEA:18159"/>
    </physiologicalReaction>
</comment>
<comment type="pathway">
    <text evidence="3 15">Carbohydrate degradation; glycolysis; pyruvate from D-glyceraldehyde 3-phosphate: step 5/5.</text>
</comment>
<dbReference type="EMBL" id="JAPXFL010000006">
    <property type="protein sequence ID" value="KAK9505621.1"/>
    <property type="molecule type" value="Genomic_DNA"/>
</dbReference>
<evidence type="ECO:0000256" key="3">
    <source>
        <dbReference type="ARBA" id="ARBA00004997"/>
    </source>
</evidence>
<keyword evidence="18" id="KW-1185">Reference proteome</keyword>
<dbReference type="PRINTS" id="PR01050">
    <property type="entry name" value="PYRUVTKNASE"/>
</dbReference>
<organism evidence="17 18">
    <name type="scientific">Rhynocoris fuscipes</name>
    <dbReference type="NCBI Taxonomy" id="488301"/>
    <lineage>
        <taxon>Eukaryota</taxon>
        <taxon>Metazoa</taxon>
        <taxon>Ecdysozoa</taxon>
        <taxon>Arthropoda</taxon>
        <taxon>Hexapoda</taxon>
        <taxon>Insecta</taxon>
        <taxon>Pterygota</taxon>
        <taxon>Neoptera</taxon>
        <taxon>Paraneoptera</taxon>
        <taxon>Hemiptera</taxon>
        <taxon>Heteroptera</taxon>
        <taxon>Panheteroptera</taxon>
        <taxon>Cimicomorpha</taxon>
        <taxon>Reduviidae</taxon>
        <taxon>Harpactorinae</taxon>
        <taxon>Harpactorini</taxon>
        <taxon>Rhynocoris</taxon>
    </lineage>
</organism>
<evidence type="ECO:0000256" key="5">
    <source>
        <dbReference type="ARBA" id="ARBA00022679"/>
    </source>
</evidence>
<sequence>MPLQNRGALEPTYIAHLCNLSIDAELPYSRASAIVATIGPKTSSVDILEKMMEAGMNVVRLNFSHGTHEEHRNVIKNIRQAEKIFDKKTGACRPVAIAADLQGPELRTGVLVGGMTAKVKLTEKQKILITTDEEYAEKSTAEILFINYKNITKKIKEGDRIYVDYGSMALVVLKVDPTSLTCEVESGGMLGSHKEVNLPGVDVDLPSLSEKDIQDILFSIEEQVDMIFVSFVRDAETITEVRNILGEQGKDIYVISKIENHQGINNFDEIAEISDGIMVARGDLGIELPIEKVFIAQKSMIAKCNKYGKPVICARQMLESMISKPRPTRAESSDVANAILDGADCVMLSLETTVGIYPVECVQIMSNICREAEATIW</sequence>
<keyword evidence="5 15" id="KW-0808">Transferase</keyword>
<dbReference type="SUPFAM" id="SSF50800">
    <property type="entry name" value="PK beta-barrel domain-like"/>
    <property type="match status" value="1"/>
</dbReference>
<dbReference type="SUPFAM" id="SSF51621">
    <property type="entry name" value="Phosphoenolpyruvate/pyruvate domain"/>
    <property type="match status" value="1"/>
</dbReference>
<keyword evidence="11 15" id="KW-0324">Glycolysis</keyword>
<dbReference type="EMBL" id="JAPXFL010000006">
    <property type="protein sequence ID" value="KAK9505620.1"/>
    <property type="molecule type" value="Genomic_DNA"/>
</dbReference>
<dbReference type="GO" id="GO:0030955">
    <property type="term" value="F:potassium ion binding"/>
    <property type="evidence" value="ECO:0007669"/>
    <property type="project" value="InterPro"/>
</dbReference>
<keyword evidence="12" id="KW-0670">Pyruvate</keyword>
<evidence type="ECO:0000256" key="12">
    <source>
        <dbReference type="ARBA" id="ARBA00023317"/>
    </source>
</evidence>
<keyword evidence="7" id="KW-0547">Nucleotide-binding</keyword>
<comment type="similarity">
    <text evidence="4 15">Belongs to the pyruvate kinase family.</text>
</comment>
<evidence type="ECO:0000256" key="9">
    <source>
        <dbReference type="ARBA" id="ARBA00022840"/>
    </source>
</evidence>
<evidence type="ECO:0000256" key="8">
    <source>
        <dbReference type="ARBA" id="ARBA00022777"/>
    </source>
</evidence>